<keyword evidence="1" id="KW-0520">NAD</keyword>
<protein>
    <recommendedName>
        <fullName evidence="2">GFO/IDH/MocA-like oxidoreductase domain-containing protein</fullName>
    </recommendedName>
</protein>
<dbReference type="RefSeq" id="WP_286276276.1">
    <property type="nucleotide sequence ID" value="NZ_AP027731.1"/>
</dbReference>
<proteinExistence type="predicted"/>
<dbReference type="EMBL" id="AP027731">
    <property type="protein sequence ID" value="BDZ46178.1"/>
    <property type="molecule type" value="Genomic_DNA"/>
</dbReference>
<sequence>MIDLGAHPLYLSMLVHGEAPDHLTAQVGFVTGREVEDNAAALLRYPGGVLGVAEMSMVGNYMGYSLEVVGTEGSVAVGPADQRVMLRTGQAADWAEQELSPALADPFDQWVEWVVAGRTDPEHLPLVRNVTRAIEAAYRSAEAGTVVALSSLS</sequence>
<keyword evidence="4" id="KW-1185">Reference proteome</keyword>
<evidence type="ECO:0000256" key="1">
    <source>
        <dbReference type="ARBA" id="ARBA00023027"/>
    </source>
</evidence>
<dbReference type="Gene3D" id="3.30.360.10">
    <property type="entry name" value="Dihydrodipicolinate Reductase, domain 2"/>
    <property type="match status" value="1"/>
</dbReference>
<dbReference type="Proteomes" id="UP001321498">
    <property type="component" value="Chromosome"/>
</dbReference>
<organism evidence="3 4">
    <name type="scientific">Naasia aerilata</name>
    <dbReference type="NCBI Taxonomy" id="1162966"/>
    <lineage>
        <taxon>Bacteria</taxon>
        <taxon>Bacillati</taxon>
        <taxon>Actinomycetota</taxon>
        <taxon>Actinomycetes</taxon>
        <taxon>Micrococcales</taxon>
        <taxon>Microbacteriaceae</taxon>
        <taxon>Naasia</taxon>
    </lineage>
</organism>
<name>A0ABN6XRW1_9MICO</name>
<gene>
    <name evidence="3" type="ORF">GCM10025866_20870</name>
</gene>
<evidence type="ECO:0000259" key="2">
    <source>
        <dbReference type="Pfam" id="PF22725"/>
    </source>
</evidence>
<dbReference type="SUPFAM" id="SSF55347">
    <property type="entry name" value="Glyceraldehyde-3-phosphate dehydrogenase-like, C-terminal domain"/>
    <property type="match status" value="1"/>
</dbReference>
<feature type="domain" description="GFO/IDH/MocA-like oxidoreductase" evidence="2">
    <location>
        <begin position="1"/>
        <end position="75"/>
    </location>
</feature>
<accession>A0ABN6XRW1</accession>
<evidence type="ECO:0000313" key="3">
    <source>
        <dbReference type="EMBL" id="BDZ46178.1"/>
    </source>
</evidence>
<reference evidence="4" key="1">
    <citation type="journal article" date="2019" name="Int. J. Syst. Evol. Microbiol.">
        <title>The Global Catalogue of Microorganisms (GCM) 10K type strain sequencing project: providing services to taxonomists for standard genome sequencing and annotation.</title>
        <authorList>
            <consortium name="The Broad Institute Genomics Platform"/>
            <consortium name="The Broad Institute Genome Sequencing Center for Infectious Disease"/>
            <person name="Wu L."/>
            <person name="Ma J."/>
        </authorList>
    </citation>
    <scope>NUCLEOTIDE SEQUENCE [LARGE SCALE GENOMIC DNA]</scope>
    <source>
        <strain evidence="4">NBRC 108725</strain>
    </source>
</reference>
<dbReference type="InterPro" id="IPR055170">
    <property type="entry name" value="GFO_IDH_MocA-like_dom"/>
</dbReference>
<dbReference type="Pfam" id="PF22725">
    <property type="entry name" value="GFO_IDH_MocA_C3"/>
    <property type="match status" value="1"/>
</dbReference>
<evidence type="ECO:0000313" key="4">
    <source>
        <dbReference type="Proteomes" id="UP001321498"/>
    </source>
</evidence>